<organism evidence="2 3">
    <name type="scientific">Oerskovia douganii</name>
    <dbReference type="NCBI Taxonomy" id="2762210"/>
    <lineage>
        <taxon>Bacteria</taxon>
        <taxon>Bacillati</taxon>
        <taxon>Actinomycetota</taxon>
        <taxon>Actinomycetes</taxon>
        <taxon>Micrococcales</taxon>
        <taxon>Cellulomonadaceae</taxon>
        <taxon>Oerskovia</taxon>
    </lineage>
</organism>
<dbReference type="SUPFAM" id="SSF55729">
    <property type="entry name" value="Acyl-CoA N-acyltransferases (Nat)"/>
    <property type="match status" value="1"/>
</dbReference>
<reference evidence="2 3" key="1">
    <citation type="submission" date="2020-08" db="EMBL/GenBank/DDBJ databases">
        <title>A Genomic Blueprint of the Chicken Gut Microbiome.</title>
        <authorList>
            <person name="Gilroy R."/>
            <person name="Ravi A."/>
            <person name="Getino M."/>
            <person name="Pursley I."/>
            <person name="Horton D.L."/>
            <person name="Alikhan N.-F."/>
            <person name="Baker D."/>
            <person name="Gharbi K."/>
            <person name="Hall N."/>
            <person name="Watson M."/>
            <person name="Adriaenssens E.M."/>
            <person name="Foster-Nyarko E."/>
            <person name="Jarju S."/>
            <person name="Secka A."/>
            <person name="Antonio M."/>
            <person name="Oren A."/>
            <person name="Chaudhuri R."/>
            <person name="La Ragione R.M."/>
            <person name="Hildebrand F."/>
            <person name="Pallen M.J."/>
        </authorList>
    </citation>
    <scope>NUCLEOTIDE SEQUENCE [LARGE SCALE GENOMIC DNA]</scope>
    <source>
        <strain evidence="2 3">Sa1BUA8</strain>
    </source>
</reference>
<dbReference type="CDD" id="cd04301">
    <property type="entry name" value="NAT_SF"/>
    <property type="match status" value="1"/>
</dbReference>
<dbReference type="RefSeq" id="WP_193720767.1">
    <property type="nucleotide sequence ID" value="NZ_JACSPN010000021.1"/>
</dbReference>
<feature type="compositionally biased region" description="Low complexity" evidence="1">
    <location>
        <begin position="1"/>
        <end position="17"/>
    </location>
</feature>
<comment type="caution">
    <text evidence="2">The sequence shown here is derived from an EMBL/GenBank/DDBJ whole genome shotgun (WGS) entry which is preliminary data.</text>
</comment>
<proteinExistence type="predicted"/>
<evidence type="ECO:0000313" key="3">
    <source>
        <dbReference type="Proteomes" id="UP000822993"/>
    </source>
</evidence>
<dbReference type="AlphaFoldDB" id="A0A9D5UCJ4"/>
<sequence>MTSTQTSPGPAAPTGPTWRAVDAPPVPPTLEHPDIWAYQAYSEIEHDVQLATWGWTDWWAPLPVIHGALQQQEYQRKVLVVALPGEAPGGAPRTASAASPGDDLPPADGTTQDPRDVGGAAIVNLATVSNTHLAYVTLMVRPGLEGQGIGDVLLARVEEIARAAERTTVITFSNHSPEPAPGPGALDAPTGAGRVPAASRPARFALGRGFTLEQVERASVLRLPVDPALLDMLDARSAETAGDDYRLHTWWDEVPTAWEDQVAVLWTRMSTDIPNAGLDVAESPWDAARVRSHLRDLAGRHQHVLITVAEHVPTRTLAAFSVLQMPVPDVPFAFQEDTLVLREHRGHRLGMLVKVANLRAYGGRRPGERRINTWNAQENEHMLAINVALGFEPVGVAAVWQKKLS</sequence>
<dbReference type="Gene3D" id="3.40.630.30">
    <property type="match status" value="1"/>
</dbReference>
<dbReference type="InterPro" id="IPR016181">
    <property type="entry name" value="Acyl_CoA_acyltransferase"/>
</dbReference>
<accession>A0A9D5UCJ4</accession>
<feature type="region of interest" description="Disordered" evidence="1">
    <location>
        <begin position="1"/>
        <end position="24"/>
    </location>
</feature>
<gene>
    <name evidence="2" type="ORF">H9623_14605</name>
</gene>
<dbReference type="EMBL" id="JACSPN010000021">
    <property type="protein sequence ID" value="MBE7701521.1"/>
    <property type="molecule type" value="Genomic_DNA"/>
</dbReference>
<protein>
    <submittedName>
        <fullName evidence="2">GNAT family N-acetyltransferase</fullName>
    </submittedName>
</protein>
<keyword evidence="3" id="KW-1185">Reference proteome</keyword>
<evidence type="ECO:0000256" key="1">
    <source>
        <dbReference type="SAM" id="MobiDB-lite"/>
    </source>
</evidence>
<evidence type="ECO:0000313" key="2">
    <source>
        <dbReference type="EMBL" id="MBE7701521.1"/>
    </source>
</evidence>
<name>A0A9D5UCJ4_9CELL</name>
<feature type="region of interest" description="Disordered" evidence="1">
    <location>
        <begin position="88"/>
        <end position="116"/>
    </location>
</feature>
<dbReference type="Proteomes" id="UP000822993">
    <property type="component" value="Unassembled WGS sequence"/>
</dbReference>